<dbReference type="InterPro" id="IPR036928">
    <property type="entry name" value="AS_sf"/>
</dbReference>
<dbReference type="Proteomes" id="UP000280434">
    <property type="component" value="Unassembled WGS sequence"/>
</dbReference>
<dbReference type="PANTHER" id="PTHR11895">
    <property type="entry name" value="TRANSAMIDASE"/>
    <property type="match status" value="1"/>
</dbReference>
<reference evidence="3 4" key="1">
    <citation type="submission" date="2018-10" db="EMBL/GenBank/DDBJ databases">
        <title>Paraburkholderia sp. 7MK8-2, isolated from soil.</title>
        <authorList>
            <person name="Gao Z.-H."/>
            <person name="Qiu L.-H."/>
        </authorList>
    </citation>
    <scope>NUCLEOTIDE SEQUENCE [LARGE SCALE GENOMIC DNA]</scope>
    <source>
        <strain evidence="3 4">7MK8-2</strain>
    </source>
</reference>
<evidence type="ECO:0000313" key="4">
    <source>
        <dbReference type="Proteomes" id="UP000280434"/>
    </source>
</evidence>
<comment type="caution">
    <text evidence="3">The sequence shown here is derived from an EMBL/GenBank/DDBJ whole genome shotgun (WGS) entry which is preliminary data.</text>
</comment>
<comment type="similarity">
    <text evidence="1">Belongs to the amidase family.</text>
</comment>
<dbReference type="RefSeq" id="WP_121274971.1">
    <property type="nucleotide sequence ID" value="NZ_RBZV01000001.1"/>
</dbReference>
<organism evidence="3 4">
    <name type="scientific">Trinickia fusca</name>
    <dbReference type="NCBI Taxonomy" id="2419777"/>
    <lineage>
        <taxon>Bacteria</taxon>
        <taxon>Pseudomonadati</taxon>
        <taxon>Pseudomonadota</taxon>
        <taxon>Betaproteobacteria</taxon>
        <taxon>Burkholderiales</taxon>
        <taxon>Burkholderiaceae</taxon>
        <taxon>Trinickia</taxon>
    </lineage>
</organism>
<dbReference type="PANTHER" id="PTHR11895:SF7">
    <property type="entry name" value="GLUTAMYL-TRNA(GLN) AMIDOTRANSFERASE SUBUNIT A, MITOCHONDRIAL"/>
    <property type="match status" value="1"/>
</dbReference>
<proteinExistence type="inferred from homology"/>
<dbReference type="InterPro" id="IPR023631">
    <property type="entry name" value="Amidase_dom"/>
</dbReference>
<keyword evidence="4" id="KW-1185">Reference proteome</keyword>
<sequence length="486" mass="51032">MAPQSRPEGFPFLDMDATAQASLVKNGEARAIDLIDAAIERIERLQPRLNALASFDFDLARKQALAAPVTGATSVFAGVPTLVKDLLAYPGHPTSSGSRLFQGQRPPAVSPYAQALEQSGLVVLGKSATSEFGLLGTTEPLLNGATHNPWRLDLSPGGSSGGAVAAVASGMVPVAHASDGGGSIRGPASFTGLFGFKPSRGRTVATDMPPDMPTASLISDHCVSRSVRDSAAWLKAVETPGHASPLPAVQALQEHRVPRLRIGVYRRDAFGELPTPQALEALDACAKLCADLGHEVVDAQGPQFDAPAASQAFFDLTGATLAGLFDYVSSLMGPAFDTALIEPYTLEIVRRARSLAPARMHEAIAALTTAGNAVHAALAPVDLLLSPTVPFTAFPLGQFGPTEDPATLMSHTNRLAGYTVPASLAGCPAMSVPLYWSADGLPLGCHFVGRLDHDARLLRLAFELEEAAPWAPQLLRLQEKLLWPSV</sequence>
<accession>A0A494XRH2</accession>
<dbReference type="AlphaFoldDB" id="A0A494XRH2"/>
<protein>
    <submittedName>
        <fullName evidence="3">Amidase</fullName>
    </submittedName>
</protein>
<dbReference type="Gene3D" id="3.90.1300.10">
    <property type="entry name" value="Amidase signature (AS) domain"/>
    <property type="match status" value="1"/>
</dbReference>
<dbReference type="SUPFAM" id="SSF75304">
    <property type="entry name" value="Amidase signature (AS) enzymes"/>
    <property type="match status" value="1"/>
</dbReference>
<dbReference type="EMBL" id="RBZV01000001">
    <property type="protein sequence ID" value="RKP52251.1"/>
    <property type="molecule type" value="Genomic_DNA"/>
</dbReference>
<evidence type="ECO:0000256" key="1">
    <source>
        <dbReference type="ARBA" id="ARBA00009199"/>
    </source>
</evidence>
<evidence type="ECO:0000259" key="2">
    <source>
        <dbReference type="Pfam" id="PF01425"/>
    </source>
</evidence>
<dbReference type="Pfam" id="PF01425">
    <property type="entry name" value="Amidase"/>
    <property type="match status" value="1"/>
</dbReference>
<dbReference type="GO" id="GO:0003824">
    <property type="term" value="F:catalytic activity"/>
    <property type="evidence" value="ECO:0007669"/>
    <property type="project" value="InterPro"/>
</dbReference>
<gene>
    <name evidence="3" type="ORF">D7S89_01570</name>
</gene>
<name>A0A494XRH2_9BURK</name>
<evidence type="ECO:0000313" key="3">
    <source>
        <dbReference type="EMBL" id="RKP52251.1"/>
    </source>
</evidence>
<dbReference type="OrthoDB" id="9811471at2"/>
<dbReference type="InterPro" id="IPR000120">
    <property type="entry name" value="Amidase"/>
</dbReference>
<feature type="domain" description="Amidase" evidence="2">
    <location>
        <begin position="33"/>
        <end position="458"/>
    </location>
</feature>